<dbReference type="Pfam" id="PF07505">
    <property type="entry name" value="DUF5131"/>
    <property type="match status" value="1"/>
</dbReference>
<gene>
    <name evidence="1" type="ORF">J2I46_02010</name>
</gene>
<keyword evidence="2" id="KW-1185">Reference proteome</keyword>
<reference evidence="1 2" key="1">
    <citation type="submission" date="2021-03" db="EMBL/GenBank/DDBJ databases">
        <title>Fibrella sp. HMF5405 genome sequencing and assembly.</title>
        <authorList>
            <person name="Kang H."/>
            <person name="Kim H."/>
            <person name="Bae S."/>
            <person name="Joh K."/>
        </authorList>
    </citation>
    <scope>NUCLEOTIDE SEQUENCE [LARGE SCALE GENOMIC DNA]</scope>
    <source>
        <strain evidence="1 2">HMF5405</strain>
    </source>
</reference>
<dbReference type="EMBL" id="JAFMYW010000001">
    <property type="protein sequence ID" value="MBO0947339.1"/>
    <property type="molecule type" value="Genomic_DNA"/>
</dbReference>
<sequence>MAQSSIEWTQQTWNPTTGCTKISAGCRDCYAEIMHRRLRAMGQAKYAEPFNVVVTHPDELKRTFGRKPTIVFVNSMSDLFHKDIPLEFIQQAFAAMIAQPQHIFQVLTKRPERAYEFSSQLIWPDNIWLGTSVEDDKQLDRITFLQETDAKVKFLSIEPLIGPIPAHHIVGVDWVIVGGESSRRARPMKHEWVEAIRLQCEKEGIAFFFKQWGGKNKKLTGRLLNGRTYDEMPITKQLASSTLLEARQLTWENQAEVRDWCGGKIWSKPPLRAVSGLFIPTDTGQIDVAFGDYILKYTDGSFERVDQLAYYAGNYEHS</sequence>
<organism evidence="1 2">
    <name type="scientific">Fibrella forsythiae</name>
    <dbReference type="NCBI Taxonomy" id="2817061"/>
    <lineage>
        <taxon>Bacteria</taxon>
        <taxon>Pseudomonadati</taxon>
        <taxon>Bacteroidota</taxon>
        <taxon>Cytophagia</taxon>
        <taxon>Cytophagales</taxon>
        <taxon>Spirosomataceae</taxon>
        <taxon>Fibrella</taxon>
    </lineage>
</organism>
<proteinExistence type="predicted"/>
<evidence type="ECO:0000313" key="2">
    <source>
        <dbReference type="Proteomes" id="UP000664628"/>
    </source>
</evidence>
<dbReference type="Proteomes" id="UP000664628">
    <property type="component" value="Unassembled WGS sequence"/>
</dbReference>
<dbReference type="InterPro" id="IPR011101">
    <property type="entry name" value="DUF5131"/>
</dbReference>
<protein>
    <submittedName>
        <fullName evidence="1">Phage Gp37/Gp68 family protein</fullName>
    </submittedName>
</protein>
<comment type="caution">
    <text evidence="1">The sequence shown here is derived from an EMBL/GenBank/DDBJ whole genome shotgun (WGS) entry which is preliminary data.</text>
</comment>
<accession>A0ABS3JDJ3</accession>
<dbReference type="RefSeq" id="WP_207327255.1">
    <property type="nucleotide sequence ID" value="NZ_JAFMYW010000001.1"/>
</dbReference>
<name>A0ABS3JDJ3_9BACT</name>
<evidence type="ECO:0000313" key="1">
    <source>
        <dbReference type="EMBL" id="MBO0947339.1"/>
    </source>
</evidence>